<dbReference type="InterPro" id="IPR005501">
    <property type="entry name" value="LamB/YcsF/PxpA-like"/>
</dbReference>
<dbReference type="Gene3D" id="3.20.20.370">
    <property type="entry name" value="Glycoside hydrolase/deacetylase"/>
    <property type="match status" value="1"/>
</dbReference>
<reference evidence="1 2" key="1">
    <citation type="submission" date="2016-10" db="EMBL/GenBank/DDBJ databases">
        <authorList>
            <person name="de Groot N.N."/>
        </authorList>
    </citation>
    <scope>NUCLEOTIDE SEQUENCE [LARGE SCALE GENOMIC DNA]</scope>
    <source>
        <strain evidence="1 2">CGMCC 1.7727</strain>
    </source>
</reference>
<dbReference type="RefSeq" id="WP_089740225.1">
    <property type="nucleotide sequence ID" value="NZ_FOGL01000005.1"/>
</dbReference>
<dbReference type="Pfam" id="PF03746">
    <property type="entry name" value="LamB_YcsF"/>
    <property type="match status" value="1"/>
</dbReference>
<dbReference type="PANTHER" id="PTHR30292">
    <property type="entry name" value="UNCHARACTERIZED PROTEIN YBGL-RELATED"/>
    <property type="match status" value="1"/>
</dbReference>
<evidence type="ECO:0000313" key="1">
    <source>
        <dbReference type="EMBL" id="SER52048.1"/>
    </source>
</evidence>
<dbReference type="CDD" id="cd10787">
    <property type="entry name" value="LamB_YcsF_like"/>
    <property type="match status" value="1"/>
</dbReference>
<organism evidence="1 2">
    <name type="scientific">Gracilibacillus ureilyticus</name>
    <dbReference type="NCBI Taxonomy" id="531814"/>
    <lineage>
        <taxon>Bacteria</taxon>
        <taxon>Bacillati</taxon>
        <taxon>Bacillota</taxon>
        <taxon>Bacilli</taxon>
        <taxon>Bacillales</taxon>
        <taxon>Bacillaceae</taxon>
        <taxon>Gracilibacillus</taxon>
    </lineage>
</organism>
<gene>
    <name evidence="1" type="ORF">SAMN04487944_105163</name>
</gene>
<protein>
    <submittedName>
        <fullName evidence="1">UPF0271 protein</fullName>
    </submittedName>
</protein>
<sequence length="240" mass="26549">MELNCDLGEGYGKYQVGNDIQIIPLVDAVNIACGFHAGDVNTMKLTVQLAKKHNVRIGAHPGFQDLQGFGRRKIDMDTSEIYGIILYQLGALSAFTKAQHTKIHHVKPHGALYNMACEDKSIAQSIAQAVYDFDPGLILYGLADSRLTEAGEHIGLSVAHEVFADRTYQPDGTLTPRSEENAIIHRTEDALKQIQLIRKEQAVVATNGQRIKIKADTVCVHGDTPEAIEYVQKLRKYIKP</sequence>
<evidence type="ECO:0000313" key="2">
    <source>
        <dbReference type="Proteomes" id="UP000199687"/>
    </source>
</evidence>
<dbReference type="AlphaFoldDB" id="A0A1H9PVA9"/>
<dbReference type="STRING" id="531814.SAMN04487944_105163"/>
<name>A0A1H9PVA9_9BACI</name>
<dbReference type="NCBIfam" id="NF003816">
    <property type="entry name" value="PRK05406.1-5"/>
    <property type="match status" value="1"/>
</dbReference>
<dbReference type="NCBIfam" id="NF003814">
    <property type="entry name" value="PRK05406.1-3"/>
    <property type="match status" value="1"/>
</dbReference>
<keyword evidence="2" id="KW-1185">Reference proteome</keyword>
<dbReference type="PANTHER" id="PTHR30292:SF0">
    <property type="entry name" value="5-OXOPROLINASE SUBUNIT A"/>
    <property type="match status" value="1"/>
</dbReference>
<dbReference type="InterPro" id="IPR011330">
    <property type="entry name" value="Glyco_hydro/deAcase_b/a-brl"/>
</dbReference>
<dbReference type="GO" id="GO:0005975">
    <property type="term" value="P:carbohydrate metabolic process"/>
    <property type="evidence" value="ECO:0007669"/>
    <property type="project" value="InterPro"/>
</dbReference>
<accession>A0A1H9PVA9</accession>
<proteinExistence type="predicted"/>
<dbReference type="OrthoDB" id="9773478at2"/>
<dbReference type="EMBL" id="FOGL01000005">
    <property type="protein sequence ID" value="SER52048.1"/>
    <property type="molecule type" value="Genomic_DNA"/>
</dbReference>
<dbReference type="Proteomes" id="UP000199687">
    <property type="component" value="Unassembled WGS sequence"/>
</dbReference>
<dbReference type="SUPFAM" id="SSF88713">
    <property type="entry name" value="Glycoside hydrolase/deacetylase"/>
    <property type="match status" value="1"/>
</dbReference>